<comment type="caution">
    <text evidence="1">The sequence shown here is derived from an EMBL/GenBank/DDBJ whole genome shotgun (WGS) entry which is preliminary data.</text>
</comment>
<accession>A0AAV8QPF6</accession>
<keyword evidence="2" id="KW-1185">Reference proteome</keyword>
<name>A0AAV8QPF6_ENSVE</name>
<protein>
    <submittedName>
        <fullName evidence="1">Uncharacterized protein</fullName>
    </submittedName>
</protein>
<evidence type="ECO:0000313" key="2">
    <source>
        <dbReference type="Proteomes" id="UP001222027"/>
    </source>
</evidence>
<dbReference type="AlphaFoldDB" id="A0AAV8QPF6"/>
<sequence>MVEIIARFITTNNEWTSNWVALCMLHKHASSPCRLHLTSTSHFLMTYSSHNAGLHLYGVQYHHAVEIFHLIVGGVKCPPNHLDSSTLTPRVIVVAKTCDYVLAFPSSDIGIVLLQILVASYTHSTYVVSWPSLSRVSVGFFFEVLRVGVDLEIFQYALVPFSIDRWRIVRNPQLLLIRICFFSSS</sequence>
<gene>
    <name evidence="1" type="ORF">OPV22_020185</name>
</gene>
<proteinExistence type="predicted"/>
<dbReference type="EMBL" id="JAQQAF010000006">
    <property type="protein sequence ID" value="KAJ8476458.1"/>
    <property type="molecule type" value="Genomic_DNA"/>
</dbReference>
<dbReference type="Proteomes" id="UP001222027">
    <property type="component" value="Unassembled WGS sequence"/>
</dbReference>
<evidence type="ECO:0000313" key="1">
    <source>
        <dbReference type="EMBL" id="KAJ8476458.1"/>
    </source>
</evidence>
<organism evidence="1 2">
    <name type="scientific">Ensete ventricosum</name>
    <name type="common">Abyssinian banana</name>
    <name type="synonym">Musa ensete</name>
    <dbReference type="NCBI Taxonomy" id="4639"/>
    <lineage>
        <taxon>Eukaryota</taxon>
        <taxon>Viridiplantae</taxon>
        <taxon>Streptophyta</taxon>
        <taxon>Embryophyta</taxon>
        <taxon>Tracheophyta</taxon>
        <taxon>Spermatophyta</taxon>
        <taxon>Magnoliopsida</taxon>
        <taxon>Liliopsida</taxon>
        <taxon>Zingiberales</taxon>
        <taxon>Musaceae</taxon>
        <taxon>Ensete</taxon>
    </lineage>
</organism>
<reference evidence="1 2" key="1">
    <citation type="submission" date="2022-12" db="EMBL/GenBank/DDBJ databases">
        <title>Chromosome-scale assembly of the Ensete ventricosum genome.</title>
        <authorList>
            <person name="Dussert Y."/>
            <person name="Stocks J."/>
            <person name="Wendawek A."/>
            <person name="Woldeyes F."/>
            <person name="Nichols R.A."/>
            <person name="Borrell J.S."/>
        </authorList>
    </citation>
    <scope>NUCLEOTIDE SEQUENCE [LARGE SCALE GENOMIC DNA]</scope>
    <source>
        <strain evidence="2">cv. Maze</strain>
        <tissue evidence="1">Seeds</tissue>
    </source>
</reference>